<reference evidence="3" key="1">
    <citation type="journal article" date="2014" name="Genome Announc.">
        <title>Draft Genome Sequence of Lactobacillus oryzae Strain SG293T.</title>
        <authorList>
            <person name="Tanizawa Y."/>
            <person name="Fujisawa T."/>
            <person name="Mochizuki T."/>
            <person name="Kaminuma E."/>
            <person name="Nakamura Y."/>
            <person name="Tohno M."/>
        </authorList>
    </citation>
    <scope>NUCLEOTIDE SEQUENCE [LARGE SCALE GENOMIC DNA]</scope>
    <source>
        <strain evidence="3">SG293</strain>
    </source>
</reference>
<comment type="caution">
    <text evidence="3">The sequence shown here is derived from an EMBL/GenBank/DDBJ whole genome shotgun (WGS) entry which is preliminary data.</text>
</comment>
<dbReference type="InterPro" id="IPR036291">
    <property type="entry name" value="NAD(P)-bd_dom_sf"/>
</dbReference>
<dbReference type="Proteomes" id="UP000028700">
    <property type="component" value="Unassembled WGS sequence"/>
</dbReference>
<evidence type="ECO:0000256" key="2">
    <source>
        <dbReference type="ARBA" id="ARBA00023002"/>
    </source>
</evidence>
<dbReference type="GO" id="GO:0016614">
    <property type="term" value="F:oxidoreductase activity, acting on CH-OH group of donors"/>
    <property type="evidence" value="ECO:0007669"/>
    <property type="project" value="UniProtKB-ARBA"/>
</dbReference>
<evidence type="ECO:0000256" key="1">
    <source>
        <dbReference type="ARBA" id="ARBA00006484"/>
    </source>
</evidence>
<evidence type="ECO:0000313" key="3">
    <source>
        <dbReference type="EMBL" id="GAK47814.1"/>
    </source>
</evidence>
<dbReference type="Pfam" id="PF00106">
    <property type="entry name" value="adh_short"/>
    <property type="match status" value="1"/>
</dbReference>
<dbReference type="PANTHER" id="PTHR48107">
    <property type="entry name" value="NADPH-DEPENDENT ALDEHYDE REDUCTASE-LIKE PROTEIN, CHLOROPLASTIC-RELATED"/>
    <property type="match status" value="1"/>
</dbReference>
<accession>A0A081BIE6</accession>
<dbReference type="OrthoDB" id="9803333at2"/>
<dbReference type="SUPFAM" id="SSF51735">
    <property type="entry name" value="NAD(P)-binding Rossmann-fold domains"/>
    <property type="match status" value="1"/>
</dbReference>
<keyword evidence="2" id="KW-0560">Oxidoreductase</keyword>
<evidence type="ECO:0000313" key="4">
    <source>
        <dbReference type="Proteomes" id="UP000028700"/>
    </source>
</evidence>
<comment type="similarity">
    <text evidence="1">Belongs to the short-chain dehydrogenases/reductases (SDR) family.</text>
</comment>
<dbReference type="Gene3D" id="3.40.50.720">
    <property type="entry name" value="NAD(P)-binding Rossmann-like Domain"/>
    <property type="match status" value="1"/>
</dbReference>
<dbReference type="RefSeq" id="WP_034527566.1">
    <property type="nucleotide sequence ID" value="NZ_BBJM01000013.1"/>
</dbReference>
<organism evidence="3 4">
    <name type="scientific">Secundilactobacillus oryzae JCM 18671</name>
    <dbReference type="NCBI Taxonomy" id="1291743"/>
    <lineage>
        <taxon>Bacteria</taxon>
        <taxon>Bacillati</taxon>
        <taxon>Bacillota</taxon>
        <taxon>Bacilli</taxon>
        <taxon>Lactobacillales</taxon>
        <taxon>Lactobacillaceae</taxon>
        <taxon>Secundilactobacillus</taxon>
    </lineage>
</organism>
<dbReference type="InterPro" id="IPR002347">
    <property type="entry name" value="SDR_fam"/>
</dbReference>
<gene>
    <name evidence="3" type="ORF">LOSG293_130030</name>
</gene>
<sequence>MDTFLRYGEGRNEVKLIEGNLREVRDCFTSIDRVVDQYLAINRWSGQKALVTNDANGIGALLAIILAMEGAEVLFMHHEEPFMAFEVAYRIQESGGRLIVSEGDWNDPDNADRLTEVISQFWGHVDIVVNAVPRGSYLLM</sequence>
<keyword evidence="4" id="KW-1185">Reference proteome</keyword>
<name>A0A081BIE6_9LACO</name>
<proteinExistence type="inferred from homology"/>
<dbReference type="AlphaFoldDB" id="A0A081BIE6"/>
<dbReference type="STRING" id="1291743.LOSG293_130030"/>
<dbReference type="eggNOG" id="COG1028">
    <property type="taxonomic scope" value="Bacteria"/>
</dbReference>
<dbReference type="EMBL" id="BBJM01000013">
    <property type="protein sequence ID" value="GAK47814.1"/>
    <property type="molecule type" value="Genomic_DNA"/>
</dbReference>
<protein>
    <submittedName>
        <fullName evidence="3">Putative oxidoreductase</fullName>
    </submittedName>
</protein>